<feature type="transmembrane region" description="Helical" evidence="9">
    <location>
        <begin position="511"/>
        <end position="531"/>
    </location>
</feature>
<evidence type="ECO:0000256" key="4">
    <source>
        <dbReference type="ARBA" id="ARBA00022448"/>
    </source>
</evidence>
<dbReference type="InterPro" id="IPR004841">
    <property type="entry name" value="AA-permease/SLC12A_dom"/>
</dbReference>
<reference evidence="12 13" key="1">
    <citation type="journal article" date="2010" name="Nature">
        <title>The genome of a songbird.</title>
        <authorList>
            <person name="Warren W.C."/>
            <person name="Clayton D.F."/>
            <person name="Ellegren H."/>
            <person name="Arnold A.P."/>
            <person name="Hillier L.W."/>
            <person name="Kunstner A."/>
            <person name="Searle S."/>
            <person name="White S."/>
            <person name="Vilella A.J."/>
            <person name="Fairley S."/>
            <person name="Heger A."/>
            <person name="Kong L."/>
            <person name="Ponting C.P."/>
            <person name="Jarvis E.D."/>
            <person name="Mello C.V."/>
            <person name="Minx P."/>
            <person name="Lovell P."/>
            <person name="Velho T.A."/>
            <person name="Ferris M."/>
            <person name="Balakrishnan C.N."/>
            <person name="Sinha S."/>
            <person name="Blatti C."/>
            <person name="London S.E."/>
            <person name="Li Y."/>
            <person name="Lin Y.C."/>
            <person name="George J."/>
            <person name="Sweedler J."/>
            <person name="Southey B."/>
            <person name="Gunaratne P."/>
            <person name="Watson M."/>
            <person name="Nam K."/>
            <person name="Backstrom N."/>
            <person name="Smeds L."/>
            <person name="Nabholz B."/>
            <person name="Itoh Y."/>
            <person name="Whitney O."/>
            <person name="Pfenning A.R."/>
            <person name="Howard J."/>
            <person name="Volker M."/>
            <person name="Skinner B.M."/>
            <person name="Griffin D.K."/>
            <person name="Ye L."/>
            <person name="McLaren W.M."/>
            <person name="Flicek P."/>
            <person name="Quesada V."/>
            <person name="Velasco G."/>
            <person name="Lopez-Otin C."/>
            <person name="Puente X.S."/>
            <person name="Olender T."/>
            <person name="Lancet D."/>
            <person name="Smit A.F."/>
            <person name="Hubley R."/>
            <person name="Konkel M.K."/>
            <person name="Walker J.A."/>
            <person name="Batzer M.A."/>
            <person name="Gu W."/>
            <person name="Pollock D.D."/>
            <person name="Chen L."/>
            <person name="Cheng Z."/>
            <person name="Eichler E.E."/>
            <person name="Stapley J."/>
            <person name="Slate J."/>
            <person name="Ekblom R."/>
            <person name="Birkhead T."/>
            <person name="Burke T."/>
            <person name="Burt D."/>
            <person name="Scharff C."/>
            <person name="Adam I."/>
            <person name="Richard H."/>
            <person name="Sultan M."/>
            <person name="Soldatov A."/>
            <person name="Lehrach H."/>
            <person name="Edwards S.V."/>
            <person name="Yang S.P."/>
            <person name="Li X."/>
            <person name="Graves T."/>
            <person name="Fulton L."/>
            <person name="Nelson J."/>
            <person name="Chinwalla A."/>
            <person name="Hou S."/>
            <person name="Mardis E.R."/>
            <person name="Wilson R.K."/>
        </authorList>
    </citation>
    <scope>NUCLEOTIDE SEQUENCE [LARGE SCALE GENOMIC DNA]</scope>
</reference>
<dbReference type="Gene3D" id="1.20.1740.10">
    <property type="entry name" value="Amino acid/polyamine transporter I"/>
    <property type="match status" value="1"/>
</dbReference>
<keyword evidence="5 9" id="KW-0812">Transmembrane</keyword>
<dbReference type="STRING" id="59729.ENSTGUP00000010233"/>
<feature type="domain" description="SLC12A transporter C-terminal" evidence="11">
    <location>
        <begin position="604"/>
        <end position="692"/>
    </location>
</feature>
<proteinExistence type="inferred from homology"/>
<keyword evidence="6 9" id="KW-1133">Transmembrane helix</keyword>
<dbReference type="PANTHER" id="PTHR11827">
    <property type="entry name" value="SOLUTE CARRIER FAMILY 12, CATION COTRANSPORTERS"/>
    <property type="match status" value="1"/>
</dbReference>
<feature type="transmembrane region" description="Helical" evidence="9">
    <location>
        <begin position="452"/>
        <end position="469"/>
    </location>
</feature>
<evidence type="ECO:0000256" key="8">
    <source>
        <dbReference type="SAM" id="MobiDB-lite"/>
    </source>
</evidence>
<dbReference type="FunFam" id="1.20.1740.10:FF:000013">
    <property type="entry name" value="Solute carrier family 12 member"/>
    <property type="match status" value="1"/>
</dbReference>
<dbReference type="GO" id="GO:0016020">
    <property type="term" value="C:membrane"/>
    <property type="evidence" value="ECO:0007669"/>
    <property type="project" value="UniProtKB-SubCell"/>
</dbReference>
<accession>H0ZI16</accession>
<feature type="domain" description="Amino acid permease/ SLC12A" evidence="10">
    <location>
        <begin position="101"/>
        <end position="593"/>
    </location>
</feature>
<feature type="compositionally biased region" description="Gly residues" evidence="8">
    <location>
        <begin position="15"/>
        <end position="29"/>
    </location>
</feature>
<evidence type="ECO:0000313" key="13">
    <source>
        <dbReference type="Proteomes" id="UP000007754"/>
    </source>
</evidence>
<dbReference type="HOGENOM" id="CLU_001883_5_0_1"/>
<evidence type="ECO:0000256" key="7">
    <source>
        <dbReference type="ARBA" id="ARBA00023136"/>
    </source>
</evidence>
<feature type="transmembrane region" description="Helical" evidence="9">
    <location>
        <begin position="475"/>
        <end position="499"/>
    </location>
</feature>
<feature type="transmembrane region" description="Helical" evidence="9">
    <location>
        <begin position="96"/>
        <end position="117"/>
    </location>
</feature>
<dbReference type="GO" id="GO:0055075">
    <property type="term" value="P:potassium ion homeostasis"/>
    <property type="evidence" value="ECO:0007669"/>
    <property type="project" value="TreeGrafter"/>
</dbReference>
<dbReference type="Pfam" id="PF03522">
    <property type="entry name" value="SLC12"/>
    <property type="match status" value="1"/>
</dbReference>
<feature type="transmembrane region" description="Helical" evidence="9">
    <location>
        <begin position="322"/>
        <end position="342"/>
    </location>
</feature>
<feature type="transmembrane region" description="Helical" evidence="9">
    <location>
        <begin position="537"/>
        <end position="554"/>
    </location>
</feature>
<evidence type="ECO:0000259" key="10">
    <source>
        <dbReference type="Pfam" id="PF00324"/>
    </source>
</evidence>
<feature type="transmembrane region" description="Helical" evidence="9">
    <location>
        <begin position="363"/>
        <end position="386"/>
    </location>
</feature>
<feature type="transmembrane region" description="Helical" evidence="9">
    <location>
        <begin position="255"/>
        <end position="274"/>
    </location>
</feature>
<keyword evidence="7 9" id="KW-0472">Membrane</keyword>
<feature type="transmembrane region" description="Helical" evidence="9">
    <location>
        <begin position="406"/>
        <end position="431"/>
    </location>
</feature>
<reference evidence="12" key="3">
    <citation type="submission" date="2025-09" db="UniProtKB">
        <authorList>
            <consortium name="Ensembl"/>
        </authorList>
    </citation>
    <scope>IDENTIFICATION</scope>
</reference>
<dbReference type="Proteomes" id="UP000007754">
    <property type="component" value="Chromosome 9"/>
</dbReference>
<dbReference type="OMA" id="NDLPCRA"/>
<dbReference type="InParanoid" id="H0ZI16"/>
<feature type="region of interest" description="Disordered" evidence="8">
    <location>
        <begin position="1"/>
        <end position="64"/>
    </location>
</feature>
<dbReference type="GeneTree" id="ENSGT00940000164152"/>
<gene>
    <name evidence="12" type="primary">SLC12A9</name>
</gene>
<feature type="transmembrane region" description="Helical" evidence="9">
    <location>
        <begin position="175"/>
        <end position="196"/>
    </location>
</feature>
<dbReference type="Pfam" id="PF00324">
    <property type="entry name" value="AA_permease"/>
    <property type="match status" value="1"/>
</dbReference>
<feature type="transmembrane region" description="Helical" evidence="9">
    <location>
        <begin position="229"/>
        <end position="250"/>
    </location>
</feature>
<feature type="transmembrane region" description="Helical" evidence="9">
    <location>
        <begin position="129"/>
        <end position="154"/>
    </location>
</feature>
<dbReference type="GO" id="GO:0055064">
    <property type="term" value="P:chloride ion homeostasis"/>
    <property type="evidence" value="ECO:0007669"/>
    <property type="project" value="TreeGrafter"/>
</dbReference>
<evidence type="ECO:0000256" key="5">
    <source>
        <dbReference type="ARBA" id="ARBA00022692"/>
    </source>
</evidence>
<evidence type="ECO:0000313" key="12">
    <source>
        <dbReference type="Ensembl" id="ENSTGUP00000010233.2"/>
    </source>
</evidence>
<comment type="subcellular location">
    <subcellularLocation>
        <location evidence="1">Membrane</location>
        <topology evidence="1">Multi-pass membrane protein</topology>
    </subcellularLocation>
</comment>
<organism evidence="12 13">
    <name type="scientific">Taeniopygia guttata</name>
    <name type="common">Zebra finch</name>
    <name type="synonym">Poephila guttata</name>
    <dbReference type="NCBI Taxonomy" id="59729"/>
    <lineage>
        <taxon>Eukaryota</taxon>
        <taxon>Metazoa</taxon>
        <taxon>Chordata</taxon>
        <taxon>Craniata</taxon>
        <taxon>Vertebrata</taxon>
        <taxon>Euteleostomi</taxon>
        <taxon>Archelosauria</taxon>
        <taxon>Archosauria</taxon>
        <taxon>Dinosauria</taxon>
        <taxon>Saurischia</taxon>
        <taxon>Theropoda</taxon>
        <taxon>Coelurosauria</taxon>
        <taxon>Aves</taxon>
        <taxon>Neognathae</taxon>
        <taxon>Neoaves</taxon>
        <taxon>Telluraves</taxon>
        <taxon>Australaves</taxon>
        <taxon>Passeriformes</taxon>
        <taxon>Passeroidea</taxon>
        <taxon>Estrildidae</taxon>
        <taxon>Estrildinae</taxon>
        <taxon>Taeniopygia</taxon>
    </lineage>
</organism>
<evidence type="ECO:0000256" key="2">
    <source>
        <dbReference type="ARBA" id="ARBA00010593"/>
    </source>
</evidence>
<evidence type="ECO:0000256" key="1">
    <source>
        <dbReference type="ARBA" id="ARBA00004141"/>
    </source>
</evidence>
<dbReference type="Ensembl" id="ENSTGUT00000010341.2">
    <property type="protein sequence ID" value="ENSTGUP00000010233.2"/>
    <property type="gene ID" value="ENSTGUG00000009910.2"/>
</dbReference>
<evidence type="ECO:0000256" key="9">
    <source>
        <dbReference type="SAM" id="Phobius"/>
    </source>
</evidence>
<dbReference type="InterPro" id="IPR018491">
    <property type="entry name" value="SLC12_C"/>
</dbReference>
<dbReference type="PANTHER" id="PTHR11827:SF96">
    <property type="entry name" value="SOLUTE CARRIER FAMILY 12 MEMBER 9"/>
    <property type="match status" value="1"/>
</dbReference>
<name>H0ZI16_TAEGU</name>
<reference evidence="12" key="2">
    <citation type="submission" date="2025-08" db="UniProtKB">
        <authorList>
            <consortium name="Ensembl"/>
        </authorList>
    </citation>
    <scope>IDENTIFICATION</scope>
</reference>
<dbReference type="InterPro" id="IPR004842">
    <property type="entry name" value="SLC12A_fam"/>
</dbReference>
<protein>
    <recommendedName>
        <fullName evidence="3">Solute carrier family 12 member 9</fullName>
    </recommendedName>
</protein>
<sequence length="989" mass="107234">MGRGWPKGAWRAVGGAVGGAGPGGSGPGRRAGPPGPGPGPGPDAFRDRRGPSRAGPGQAMATSERSALLTYRLCGGSAEEERGRERGRAAAAPRKLPTFLGVVVPTLLSMFSVVLFLRLGFVVGHAGLYQALAMFAVAYFIIGMTVLSVCAIATNGALDAGGAYYMISRALGPEFGGSIGIMFFLANVCGSALYVLGLVEAVVDSFGIPPGQEAGTGVHVLPQSYWYELLYGTVLLALCLLVCLVGASIYAKATFLIFLIVAAVLGTVLVSFFATRPLKVPIHLPSSNGTETDNGFFTGFSLNTLRDNLGGEYRVDYTTGQMMSFSSVFAVMFNGCTGIMAGSNMSGDLKRPSYSIPRGTISAVLFTYLVYNLLAFLMCATCNRVLLQKDYGFLRDISIFPPLVTVGIYAATLSAAMSNLIGASRILYALARDDLFGRSLALAKKTSASGNPVMAVILSWLVVQVVLFSGKLNTIASVVTIFFLLVYATVNLACLALEWASAPNFRPTFRYFTWHTCLLGIAGCCVMMFLISPVSASASLGFLLLLLLALHYLSPSSTWGYISQALIFHQVRKYLLMLDVRKDHVKFWRPQMLLMVQNPRGSARLIDFVNDLKKSGLYVLGHVELQDLDMLPSDPLQPQQDSWLSLVDKLNVKAFVSLTLAPSVRHGVRQLLFTSGLGGMRPNTLVLGFYDDEAPQDGLARHPAFTSAREEVPLGFPPLRAPTTPKLLSAREYVGIVADALKMLRNVLLARQLESLDKAWELRRAASPPPTIHVWPVNLLRPDSARYADTCSLFLLQMACVLNMARAWRRARLRLFLCVEAGTMPHAQEEKLRQLLKDLRIQAQIQLVPWDAITRLHWQTCQRTPGGPAEEEEEEEGVVNFPTNTTQVSDEYVCAANKLVLEQSPAPAVRFLYLPRPPADTSLYPLYLHQLELLTRGLGPTVLVHGPEVQTNSHTHTPASPPDSHPLLSVPRGNGLCRECPSVPAPSVP</sequence>
<dbReference type="AlphaFoldDB" id="H0ZI16"/>
<keyword evidence="4" id="KW-0813">Transport</keyword>
<dbReference type="GO" id="GO:0015379">
    <property type="term" value="F:potassium:chloride symporter activity"/>
    <property type="evidence" value="ECO:0007669"/>
    <property type="project" value="TreeGrafter"/>
</dbReference>
<evidence type="ECO:0000256" key="3">
    <source>
        <dbReference type="ARBA" id="ARBA00019359"/>
    </source>
</evidence>
<evidence type="ECO:0000256" key="6">
    <source>
        <dbReference type="ARBA" id="ARBA00022989"/>
    </source>
</evidence>
<feature type="compositionally biased region" description="Polar residues" evidence="8">
    <location>
        <begin position="949"/>
        <end position="958"/>
    </location>
</feature>
<evidence type="ECO:0000259" key="11">
    <source>
        <dbReference type="Pfam" id="PF03522"/>
    </source>
</evidence>
<feature type="region of interest" description="Disordered" evidence="8">
    <location>
        <begin position="948"/>
        <end position="971"/>
    </location>
</feature>
<comment type="similarity">
    <text evidence="2">Belongs to the SLC12A transporter family.</text>
</comment>
<keyword evidence="13" id="KW-1185">Reference proteome</keyword>
<dbReference type="GO" id="GO:0006884">
    <property type="term" value="P:cell volume homeostasis"/>
    <property type="evidence" value="ECO:0007669"/>
    <property type="project" value="TreeGrafter"/>
</dbReference>